<dbReference type="GO" id="GO:0016757">
    <property type="term" value="F:glycosyltransferase activity"/>
    <property type="evidence" value="ECO:0007669"/>
    <property type="project" value="UniProtKB-KW"/>
</dbReference>
<keyword evidence="14" id="KW-1185">Reference proteome</keyword>
<organism evidence="13 14">
    <name type="scientific">Kocuria soli</name>
    <dbReference type="NCBI Taxonomy" id="2485125"/>
    <lineage>
        <taxon>Bacteria</taxon>
        <taxon>Bacillati</taxon>
        <taxon>Actinomycetota</taxon>
        <taxon>Actinomycetes</taxon>
        <taxon>Micrococcales</taxon>
        <taxon>Micrococcaceae</taxon>
        <taxon>Kocuria</taxon>
    </lineage>
</organism>
<comment type="caution">
    <text evidence="13">The sequence shown here is derived from an EMBL/GenBank/DDBJ whole genome shotgun (WGS) entry which is preliminary data.</text>
</comment>
<keyword evidence="3 13" id="KW-0808">Transferase</keyword>
<keyword evidence="2" id="KW-0328">Glycosyltransferase</keyword>
<dbReference type="Pfam" id="PF13579">
    <property type="entry name" value="Glyco_trans_4_4"/>
    <property type="match status" value="1"/>
</dbReference>
<dbReference type="Pfam" id="PF00534">
    <property type="entry name" value="Glycos_transf_1"/>
    <property type="match status" value="1"/>
</dbReference>
<dbReference type="Pfam" id="PF16889">
    <property type="entry name" value="Hepar_II_III_N"/>
    <property type="match status" value="2"/>
</dbReference>
<evidence type="ECO:0000259" key="12">
    <source>
        <dbReference type="Pfam" id="PF16889"/>
    </source>
</evidence>
<evidence type="ECO:0000256" key="8">
    <source>
        <dbReference type="SAM" id="MobiDB-lite"/>
    </source>
</evidence>
<comment type="subcellular location">
    <subcellularLocation>
        <location evidence="1">Periplasm</location>
    </subcellularLocation>
</comment>
<dbReference type="Gene3D" id="2.70.98.70">
    <property type="match status" value="2"/>
</dbReference>
<evidence type="ECO:0000256" key="6">
    <source>
        <dbReference type="ARBA" id="ARBA00023239"/>
    </source>
</evidence>
<dbReference type="Proteomes" id="UP000270616">
    <property type="component" value="Unassembled WGS sequence"/>
</dbReference>
<evidence type="ECO:0000256" key="7">
    <source>
        <dbReference type="SAM" id="Coils"/>
    </source>
</evidence>
<dbReference type="EMBL" id="RKMF01000005">
    <property type="protein sequence ID" value="ROZ63765.1"/>
    <property type="molecule type" value="Genomic_DNA"/>
</dbReference>
<feature type="domain" description="Heparin-sulfate lyase N-terminal" evidence="12">
    <location>
        <begin position="1301"/>
        <end position="1504"/>
    </location>
</feature>
<dbReference type="CDD" id="cd03801">
    <property type="entry name" value="GT4_PimA-like"/>
    <property type="match status" value="1"/>
</dbReference>
<gene>
    <name evidence="13" type="ORF">EDL96_05270</name>
</gene>
<dbReference type="SUPFAM" id="SSF48230">
    <property type="entry name" value="Chondroitin AC/alginate lyase"/>
    <property type="match status" value="2"/>
</dbReference>
<dbReference type="InterPro" id="IPR028098">
    <property type="entry name" value="Glyco_trans_4-like_N"/>
</dbReference>
<evidence type="ECO:0000256" key="4">
    <source>
        <dbReference type="ARBA" id="ARBA00022729"/>
    </source>
</evidence>
<feature type="domain" description="Heparinase II/III-like C-terminal" evidence="10">
    <location>
        <begin position="1565"/>
        <end position="1755"/>
    </location>
</feature>
<dbReference type="Gene3D" id="3.40.50.2000">
    <property type="entry name" value="Glycogen Phosphorylase B"/>
    <property type="match status" value="2"/>
</dbReference>
<feature type="domain" description="Heparinase II/III-like C-terminal" evidence="10">
    <location>
        <begin position="392"/>
        <end position="566"/>
    </location>
</feature>
<feature type="domain" description="Heparin-sulfate lyase N-terminal" evidence="12">
    <location>
        <begin position="109"/>
        <end position="332"/>
    </location>
</feature>
<dbReference type="SUPFAM" id="SSF53756">
    <property type="entry name" value="UDP-Glycosyltransferase/glycogen phosphorylase"/>
    <property type="match status" value="1"/>
</dbReference>
<dbReference type="PANTHER" id="PTHR39210:SF1">
    <property type="entry name" value="HEPARIN-SULFATE LYASE"/>
    <property type="match status" value="1"/>
</dbReference>
<evidence type="ECO:0000256" key="3">
    <source>
        <dbReference type="ARBA" id="ARBA00022679"/>
    </source>
</evidence>
<keyword evidence="4" id="KW-0732">Signal</keyword>
<dbReference type="PANTHER" id="PTHR39210">
    <property type="entry name" value="HEPARIN-SULFATE LYASE"/>
    <property type="match status" value="1"/>
</dbReference>
<evidence type="ECO:0000313" key="14">
    <source>
        <dbReference type="Proteomes" id="UP000270616"/>
    </source>
</evidence>
<dbReference type="GO" id="GO:0016829">
    <property type="term" value="F:lyase activity"/>
    <property type="evidence" value="ECO:0007669"/>
    <property type="project" value="UniProtKB-KW"/>
</dbReference>
<name>A0A3N3ZR81_9MICC</name>
<evidence type="ECO:0000256" key="2">
    <source>
        <dbReference type="ARBA" id="ARBA00022676"/>
    </source>
</evidence>
<evidence type="ECO:0000313" key="13">
    <source>
        <dbReference type="EMBL" id="ROZ63765.1"/>
    </source>
</evidence>
<dbReference type="Pfam" id="PF07940">
    <property type="entry name" value="Hepar_II_III_C"/>
    <property type="match status" value="2"/>
</dbReference>
<evidence type="ECO:0000259" key="11">
    <source>
        <dbReference type="Pfam" id="PF13579"/>
    </source>
</evidence>
<feature type="domain" description="Glycosyl transferase family 1" evidence="9">
    <location>
        <begin position="1048"/>
        <end position="1218"/>
    </location>
</feature>
<feature type="domain" description="Glycosyltransferase subfamily 4-like N-terminal" evidence="11">
    <location>
        <begin position="848"/>
        <end position="1033"/>
    </location>
</feature>
<feature type="region of interest" description="Disordered" evidence="8">
    <location>
        <begin position="1837"/>
        <end position="1868"/>
    </location>
</feature>
<keyword evidence="6" id="KW-0456">Lyase</keyword>
<sequence>MTRSNARISPNAAAPGWLKTANGPAWQASCPISTISSEADARRPLRDRFSMTDTDSGTIQDLLQRYDVNEDVCTRQCVGAGFERRDNNDDRAAKVMSGSLQLAPHAVWKTDGYDDWSADPFGSRNWQFQFHALRWLSPVRHSATDGSEEARQFWLATVRSWIEHNHPDAPASQFSWVDMADGLRAQELVFGWPLAKTDEERGVLLGALETHGEWLADEEHQSHANHALHQNIGLFVLSSFLRHDKWRDLSIGRLARLFEVSFDENGANDEGSIDYHRMNISWWQKTWDRVAQEGGRVPESVAAQLAQAATFLAHATRPDGTMVPIGDTHLREVTDMGFPELEYVASQGTAGMPPAATAVAASNGYVMGRSGWGEQDGSFAEHSHYSLRFGRAYSAHHHEDRGGLTFFANGFDWITDPGSYMYEPKDPFRRYLRSRAGHNLVVIDGKDYDREGHVTLQSVDFTDTVHDMTVVDSNYDGVRLTRRIVYLPALDLMVVTDVFDSTDEVVARQLWHTDSGVKPRYRDQALELQTADGRRFTVNWLAGGARPKVSYAEDGRPENWVSGRWGKKNKAAGFHVEQKARRGFFTTVLGESTQDPWSVVSSRVKADTAWLRVQRAGQIWGITIDQDGVTVEQDPVYKGVEVPEIKSDFEAAVLRTRLDALEQRLALVSARQAEATAVENRGVEDVEQKLASTSKKVKQLAKVHQDDLERELKLVAAILPLLPPDVPRRTILGGADFAQYLPYIQDPLYVYEQWRHKTDAIPLTLAQRRHLAKDLYSRGYWLRSLELLNSVLTVTGSDKDRRTIEIRTSEIAMMRGEITLNCEPPESFEPVAGRVLHVVGKAIPETQTGYTLRTHYLAQAQVQKGYDVHAFRQAGGVPEAVEEPEVLLDGVTYHLPEGQPRGTLPWDEWLELNVRELSELVARVRPSVLHCHSDFVNHMIAHPVAQAFGLPVVYESRGFWEESWLSRIETKSGRDLTRDYDRYGLPEAYTLRRAREDAARALSDRVTTLAEVMKDHIVERGEEAAKVSVTPNGVQPDEFPVIEPDLTLKAELGIPPEAPVIGYITSVVEYEGIDTLLTAFRTVLQEQPETWLLLVGDGPVRSSLEHLAKNLGVADRVIFTGRVPHESVLNYYSLIDLFVVPRKDRTVCRLVTPLKPFEAFSTGRAVVVSDVDALREIADQSGAAATFTAGDPADLAQVLNELLNDPERRLAMSVKGAEWVRQARSWAAIADLYDAPYENVGFLPFRPADDPLSEPYDALALRNDLRNLSRHEALRYLTVHTGQPQYDPVRTADEIIADGWSNHGFPAIAIPEDFDWLQVEELDRTLQMYLHSWEFLTPVLEAWEETGSAHYLEWAVQRALRWATYFPVIDPSTMAWYDMALAYRSVALQGLIRAVAGSSAVSDSDFNTLVASTLRQRDAHWRPDSFNPRNNHGYYSAVSQVVLSRAFPQLPGMKALKAQGDSRLRIMTATQFLSDGGHAEHSPEYHRMLLNSFEGAISLGAVQDPEVVSRIGKAADALGWMILPQGQVLQLGDSAQGRLDATDTSSSATTDWVLSKGARGVAPTDDALVLPETGYAIVRRLNADEQEGRNASYLAVTAGFHSRTHKHCDDQSLVWFEDGQEILVDGGRYRYGDLLPQDSPLRSNGFYYSDPIRQYMESCAAHSTVSVDSRLHDRRRAPYGSGLVSFDRLDDGGYRIVTAVPHDGWESERTVTYHPGRRLVIEDHVVTQDDERHTLHSWFLLDGGLEITDEQGMQGEDAQGKGLGIRSMKWGGPLHLKRISGLDEELTVRTNRIGDTWEEVEGVRSREDRRTEPAWSVRWTGEFQGEARTRTEFVFESEEGHQNPAHVSYDQNHSLTDDTRPDLGSSDV</sequence>
<keyword evidence="5" id="KW-0574">Periplasm</keyword>
<evidence type="ECO:0000256" key="5">
    <source>
        <dbReference type="ARBA" id="ARBA00022764"/>
    </source>
</evidence>
<protein>
    <submittedName>
        <fullName evidence="13">Glycosyltransferase</fullName>
    </submittedName>
</protein>
<evidence type="ECO:0000259" key="9">
    <source>
        <dbReference type="Pfam" id="PF00534"/>
    </source>
</evidence>
<dbReference type="Gene3D" id="1.50.10.100">
    <property type="entry name" value="Chondroitin AC/alginate lyase"/>
    <property type="match status" value="2"/>
</dbReference>
<dbReference type="InterPro" id="IPR001296">
    <property type="entry name" value="Glyco_trans_1"/>
</dbReference>
<evidence type="ECO:0000256" key="1">
    <source>
        <dbReference type="ARBA" id="ARBA00004418"/>
    </source>
</evidence>
<dbReference type="InterPro" id="IPR008929">
    <property type="entry name" value="Chondroitin_lyas"/>
</dbReference>
<accession>A0A3N3ZR81</accession>
<feature type="coiled-coil region" evidence="7">
    <location>
        <begin position="651"/>
        <end position="703"/>
    </location>
</feature>
<proteinExistence type="predicted"/>
<dbReference type="GO" id="GO:0042597">
    <property type="term" value="C:periplasmic space"/>
    <property type="evidence" value="ECO:0007669"/>
    <property type="project" value="UniProtKB-SubCell"/>
</dbReference>
<evidence type="ECO:0000259" key="10">
    <source>
        <dbReference type="Pfam" id="PF07940"/>
    </source>
</evidence>
<keyword evidence="7" id="KW-0175">Coiled coil</keyword>
<dbReference type="InterPro" id="IPR031680">
    <property type="entry name" value="Hepar_II_III_N"/>
</dbReference>
<dbReference type="InterPro" id="IPR012480">
    <property type="entry name" value="Hepar_II_III_C"/>
</dbReference>
<reference evidence="13 14" key="1">
    <citation type="submission" date="2018-10" db="EMBL/GenBank/DDBJ databases">
        <title>Kocuria sp. M5W7-7, whole genome shotgun sequence.</title>
        <authorList>
            <person name="Tuo L."/>
        </authorList>
    </citation>
    <scope>NUCLEOTIDE SEQUENCE [LARGE SCALE GENOMIC DNA]</scope>
    <source>
        <strain evidence="13 14">M5W7-7</strain>
    </source>
</reference>